<comment type="function">
    <text evidence="2">Antitoxin component of a type II toxin-antitoxin (TA) system.</text>
</comment>
<comment type="caution">
    <text evidence="4">The sequence shown here is derived from an EMBL/GenBank/DDBJ whole genome shotgun (WGS) entry which is preliminary data.</text>
</comment>
<dbReference type="RefSeq" id="WP_189158966.1">
    <property type="nucleotide sequence ID" value="NZ_BMNC01000014.1"/>
</dbReference>
<dbReference type="PANTHER" id="PTHR33713">
    <property type="entry name" value="ANTITOXIN YAFN-RELATED"/>
    <property type="match status" value="1"/>
</dbReference>
<dbReference type="EMBL" id="BMNC01000014">
    <property type="protein sequence ID" value="GGN17426.1"/>
    <property type="molecule type" value="Genomic_DNA"/>
</dbReference>
<dbReference type="Proteomes" id="UP000597656">
    <property type="component" value="Unassembled WGS sequence"/>
</dbReference>
<dbReference type="Gene3D" id="3.40.1620.10">
    <property type="entry name" value="YefM-like domain"/>
    <property type="match status" value="1"/>
</dbReference>
<proteinExistence type="inferred from homology"/>
<evidence type="ECO:0000256" key="1">
    <source>
        <dbReference type="ARBA" id="ARBA00009981"/>
    </source>
</evidence>
<dbReference type="InterPro" id="IPR036165">
    <property type="entry name" value="YefM-like_sf"/>
</dbReference>
<comment type="similarity">
    <text evidence="1 2">Belongs to the phD/YefM antitoxin family.</text>
</comment>
<protein>
    <recommendedName>
        <fullName evidence="2">Antitoxin</fullName>
    </recommendedName>
</protein>
<dbReference type="PANTHER" id="PTHR33713:SF10">
    <property type="entry name" value="ANTITOXIN YAFN"/>
    <property type="match status" value="1"/>
</dbReference>
<accession>A0ABQ2INU2</accession>
<evidence type="ECO:0000313" key="4">
    <source>
        <dbReference type="EMBL" id="GGN17426.1"/>
    </source>
</evidence>
<organism evidence="4 5">
    <name type="scientific">Lentzea pudingi</name>
    <dbReference type="NCBI Taxonomy" id="1789439"/>
    <lineage>
        <taxon>Bacteria</taxon>
        <taxon>Bacillati</taxon>
        <taxon>Actinomycetota</taxon>
        <taxon>Actinomycetes</taxon>
        <taxon>Pseudonocardiales</taxon>
        <taxon>Pseudonocardiaceae</taxon>
        <taxon>Lentzea</taxon>
    </lineage>
</organism>
<feature type="coiled-coil region" evidence="3">
    <location>
        <begin position="7"/>
        <end position="59"/>
    </location>
</feature>
<sequence length="98" mass="10891">METRVPLATARNQLSELVARVEKTHERVTLTKHGADTVVLIAKAELEGLEQTIEILSAEDDSRGQVLKAIRQAQEDVAQGRIADMDELIESLKRRTGE</sequence>
<gene>
    <name evidence="4" type="primary">relb</name>
    <name evidence="4" type="ORF">GCM10011609_67860</name>
</gene>
<evidence type="ECO:0000256" key="3">
    <source>
        <dbReference type="SAM" id="Coils"/>
    </source>
</evidence>
<dbReference type="SUPFAM" id="SSF143120">
    <property type="entry name" value="YefM-like"/>
    <property type="match status" value="1"/>
</dbReference>
<dbReference type="InterPro" id="IPR051405">
    <property type="entry name" value="phD/YefM_antitoxin"/>
</dbReference>
<keyword evidence="5" id="KW-1185">Reference proteome</keyword>
<evidence type="ECO:0000313" key="5">
    <source>
        <dbReference type="Proteomes" id="UP000597656"/>
    </source>
</evidence>
<evidence type="ECO:0000256" key="2">
    <source>
        <dbReference type="RuleBase" id="RU362080"/>
    </source>
</evidence>
<dbReference type="Pfam" id="PF02604">
    <property type="entry name" value="PhdYeFM_antitox"/>
    <property type="match status" value="1"/>
</dbReference>
<dbReference type="InterPro" id="IPR006442">
    <property type="entry name" value="Antitoxin_Phd/YefM"/>
</dbReference>
<dbReference type="NCBIfam" id="TIGR01552">
    <property type="entry name" value="phd_fam"/>
    <property type="match status" value="1"/>
</dbReference>
<reference evidence="5" key="1">
    <citation type="journal article" date="2019" name="Int. J. Syst. Evol. Microbiol.">
        <title>The Global Catalogue of Microorganisms (GCM) 10K type strain sequencing project: providing services to taxonomists for standard genome sequencing and annotation.</title>
        <authorList>
            <consortium name="The Broad Institute Genomics Platform"/>
            <consortium name="The Broad Institute Genome Sequencing Center for Infectious Disease"/>
            <person name="Wu L."/>
            <person name="Ma J."/>
        </authorList>
    </citation>
    <scope>NUCLEOTIDE SEQUENCE [LARGE SCALE GENOMIC DNA]</scope>
    <source>
        <strain evidence="5">CGMCC 4.7319</strain>
    </source>
</reference>
<keyword evidence="3" id="KW-0175">Coiled coil</keyword>
<name>A0ABQ2INU2_9PSEU</name>